<name>M0QMG4_9ACTN</name>
<proteinExistence type="predicted"/>
<dbReference type="PANTHER" id="PTHR42923">
    <property type="entry name" value="PROTOPORPHYRINOGEN OXIDASE"/>
    <property type="match status" value="1"/>
</dbReference>
<comment type="caution">
    <text evidence="1">The sequence shown here is derived from an EMBL/GenBank/DDBJ whole genome shotgun (WGS) entry which is preliminary data.</text>
</comment>
<gene>
    <name evidence="1" type="ORF">GS4_16_01330</name>
</gene>
<dbReference type="GO" id="GO:0016491">
    <property type="term" value="F:oxidoreductase activity"/>
    <property type="evidence" value="ECO:0007669"/>
    <property type="project" value="TreeGrafter"/>
</dbReference>
<evidence type="ECO:0000313" key="2">
    <source>
        <dbReference type="Proteomes" id="UP000011666"/>
    </source>
</evidence>
<dbReference type="InterPro" id="IPR036188">
    <property type="entry name" value="FAD/NAD-bd_sf"/>
</dbReference>
<evidence type="ECO:0008006" key="3">
    <source>
        <dbReference type="Google" id="ProtNLM"/>
    </source>
</evidence>
<dbReference type="AlphaFoldDB" id="M0QMG4"/>
<dbReference type="EMBL" id="BANX01000016">
    <property type="protein sequence ID" value="GAC68602.1"/>
    <property type="molecule type" value="Genomic_DNA"/>
</dbReference>
<dbReference type="eggNOG" id="COG1233">
    <property type="taxonomic scope" value="Bacteria"/>
</dbReference>
<organism evidence="1 2">
    <name type="scientific">Gordonia soli NBRC 108243</name>
    <dbReference type="NCBI Taxonomy" id="1223545"/>
    <lineage>
        <taxon>Bacteria</taxon>
        <taxon>Bacillati</taxon>
        <taxon>Actinomycetota</taxon>
        <taxon>Actinomycetes</taxon>
        <taxon>Mycobacteriales</taxon>
        <taxon>Gordoniaceae</taxon>
        <taxon>Gordonia</taxon>
    </lineage>
</organism>
<dbReference type="InterPro" id="IPR050464">
    <property type="entry name" value="Zeta_carotene_desat/Oxidored"/>
</dbReference>
<dbReference type="STRING" id="1223545.GS4_16_01330"/>
<evidence type="ECO:0000313" key="1">
    <source>
        <dbReference type="EMBL" id="GAC68602.1"/>
    </source>
</evidence>
<dbReference type="OrthoDB" id="5501831at2"/>
<dbReference type="Pfam" id="PF13450">
    <property type="entry name" value="NAD_binding_8"/>
    <property type="match status" value="1"/>
</dbReference>
<reference evidence="1 2" key="1">
    <citation type="submission" date="2013-01" db="EMBL/GenBank/DDBJ databases">
        <title>Whole genome shotgun sequence of Gordonia soli NBRC 108243.</title>
        <authorList>
            <person name="Isaki-Nakamura S."/>
            <person name="Hosoyama A."/>
            <person name="Tsuchikane K."/>
            <person name="Ando Y."/>
            <person name="Baba S."/>
            <person name="Ohji S."/>
            <person name="Hamada M."/>
            <person name="Tamura T."/>
            <person name="Yamazoe A."/>
            <person name="Yamazaki S."/>
            <person name="Fujita N."/>
        </authorList>
    </citation>
    <scope>NUCLEOTIDE SEQUENCE [LARGE SCALE GENOMIC DNA]</scope>
    <source>
        <strain evidence="1 2">NBRC 108243</strain>
    </source>
</reference>
<dbReference type="PRINTS" id="PR00411">
    <property type="entry name" value="PNDRDTASEI"/>
</dbReference>
<dbReference type="PRINTS" id="PR00368">
    <property type="entry name" value="FADPNR"/>
</dbReference>
<protein>
    <recommendedName>
        <fullName evidence="3">FAD-dependent oxidoreductase</fullName>
    </recommendedName>
</protein>
<dbReference type="RefSeq" id="WP_007620880.1">
    <property type="nucleotide sequence ID" value="NZ_BANX01000016.1"/>
</dbReference>
<dbReference type="Proteomes" id="UP000011666">
    <property type="component" value="Unassembled WGS sequence"/>
</dbReference>
<keyword evidence="2" id="KW-1185">Reference proteome</keyword>
<dbReference type="Gene3D" id="3.50.50.60">
    <property type="entry name" value="FAD/NAD(P)-binding domain"/>
    <property type="match status" value="1"/>
</dbReference>
<dbReference type="SUPFAM" id="SSF51905">
    <property type="entry name" value="FAD/NAD(P)-binding domain"/>
    <property type="match status" value="1"/>
</dbReference>
<accession>M0QMG4</accession>
<sequence>MAHPITVIGGGLAGLTAAIACAESGAPVRLYEAHDRLGGRGRATTGQYVAHEGAHVFYADGPHYSWLKKRGFVQGVGWPSLPNMVTLLHFRADGRVRALPPYSMLRAQARKWLTAPSDIDFHSWASDRWGDDTARQMANAIAVVTYDADTGRLSAAFVWELFQRVFGPNVPAIRWVQGGWQMVINRMQQQAKELGVELHTGTRVDSLPSDGPVIVATELSAARRLLGDDTLDWTSGHAALLDVAIPRDRHDANLVFDLDEGGFHESYSMQDESVAPPGEALFQLQMPVRMGEAHASAHRRLAGFAEQALPNWQDRATWHRTAIAKNRTGALDLPGQTWRDRPAIDRGDGVYLVGDMVAAPGMRGEISINSAVVAAAAVTEDANRT</sequence>